<dbReference type="PROSITE" id="PS51077">
    <property type="entry name" value="HTH_ICLR"/>
    <property type="match status" value="1"/>
</dbReference>
<proteinExistence type="predicted"/>
<dbReference type="EMBL" id="JBFNQN010000010">
    <property type="protein sequence ID" value="MEW9266129.1"/>
    <property type="molecule type" value="Genomic_DNA"/>
</dbReference>
<dbReference type="Gene3D" id="1.10.10.10">
    <property type="entry name" value="Winged helix-like DNA-binding domain superfamily/Winged helix DNA-binding domain"/>
    <property type="match status" value="1"/>
</dbReference>
<dbReference type="InterPro" id="IPR014757">
    <property type="entry name" value="Tscrpt_reg_IclR_C"/>
</dbReference>
<dbReference type="InterPro" id="IPR005471">
    <property type="entry name" value="Tscrpt_reg_IclR_N"/>
</dbReference>
<dbReference type="InterPro" id="IPR029016">
    <property type="entry name" value="GAF-like_dom_sf"/>
</dbReference>
<keyword evidence="1" id="KW-0805">Transcription regulation</keyword>
<organism evidence="6 7">
    <name type="scientific">Kineococcus endophyticus</name>
    <dbReference type="NCBI Taxonomy" id="1181883"/>
    <lineage>
        <taxon>Bacteria</taxon>
        <taxon>Bacillati</taxon>
        <taxon>Actinomycetota</taxon>
        <taxon>Actinomycetes</taxon>
        <taxon>Kineosporiales</taxon>
        <taxon>Kineosporiaceae</taxon>
        <taxon>Kineococcus</taxon>
    </lineage>
</organism>
<keyword evidence="7" id="KW-1185">Reference proteome</keyword>
<comment type="caution">
    <text evidence="6">The sequence shown here is derived from an EMBL/GenBank/DDBJ whole genome shotgun (WGS) entry which is preliminary data.</text>
</comment>
<keyword evidence="2" id="KW-0238">DNA-binding</keyword>
<dbReference type="InterPro" id="IPR036388">
    <property type="entry name" value="WH-like_DNA-bd_sf"/>
</dbReference>
<accession>A0ABV3P911</accession>
<dbReference type="Pfam" id="PF09339">
    <property type="entry name" value="HTH_IclR"/>
    <property type="match status" value="1"/>
</dbReference>
<dbReference type="SMART" id="SM00346">
    <property type="entry name" value="HTH_ICLR"/>
    <property type="match status" value="1"/>
</dbReference>
<evidence type="ECO:0000259" key="4">
    <source>
        <dbReference type="PROSITE" id="PS51077"/>
    </source>
</evidence>
<evidence type="ECO:0000259" key="5">
    <source>
        <dbReference type="PROSITE" id="PS51078"/>
    </source>
</evidence>
<keyword evidence="3" id="KW-0804">Transcription</keyword>
<evidence type="ECO:0000256" key="1">
    <source>
        <dbReference type="ARBA" id="ARBA00023015"/>
    </source>
</evidence>
<dbReference type="SUPFAM" id="SSF46785">
    <property type="entry name" value="Winged helix' DNA-binding domain"/>
    <property type="match status" value="1"/>
</dbReference>
<dbReference type="SUPFAM" id="SSF55781">
    <property type="entry name" value="GAF domain-like"/>
    <property type="match status" value="1"/>
</dbReference>
<dbReference type="InterPro" id="IPR036390">
    <property type="entry name" value="WH_DNA-bd_sf"/>
</dbReference>
<feature type="domain" description="HTH iclR-type" evidence="4">
    <location>
        <begin position="9"/>
        <end position="70"/>
    </location>
</feature>
<dbReference type="PANTHER" id="PTHR30136:SF24">
    <property type="entry name" value="HTH-TYPE TRANSCRIPTIONAL REPRESSOR ALLR"/>
    <property type="match status" value="1"/>
</dbReference>
<evidence type="ECO:0000256" key="2">
    <source>
        <dbReference type="ARBA" id="ARBA00023125"/>
    </source>
</evidence>
<reference evidence="6 7" key="1">
    <citation type="submission" date="2024-07" db="EMBL/GenBank/DDBJ databases">
        <authorList>
            <person name="Thanompreechachai J."/>
            <person name="Duangmal K."/>
        </authorList>
    </citation>
    <scope>NUCLEOTIDE SEQUENCE [LARGE SCALE GENOMIC DNA]</scope>
    <source>
        <strain evidence="6 7">KCTC 19886</strain>
    </source>
</reference>
<dbReference type="Proteomes" id="UP001555826">
    <property type="component" value="Unassembled WGS sequence"/>
</dbReference>
<dbReference type="RefSeq" id="WP_367639254.1">
    <property type="nucleotide sequence ID" value="NZ_JBFNQN010000010.1"/>
</dbReference>
<dbReference type="Pfam" id="PF01614">
    <property type="entry name" value="IclR_C"/>
    <property type="match status" value="1"/>
</dbReference>
<name>A0ABV3P911_9ACTN</name>
<sequence length="255" mass="26795">MAGRSAPGASLVDRALDVLGAFEPEHRVLRLADLAARSGLTPSTTLRIVRRLQTRGFVARRADGSYVVGRRTWDLGLLAPVQTDLRDVAAPFLQDLQAATRATVHLAQRDGDRVLYLDRLQGSASVPVVSRVGGRLPLHTTGVGKVLLAHAPADVVAHVLAGLDRVTPYSITSPALLQRQLAQVRREGFASTSGEMDVGNASVAVPVRGADGQVVAALGLVVATLGRDRQRLVAALTVAAAGIGRALRADLRLPG</sequence>
<dbReference type="InterPro" id="IPR050707">
    <property type="entry name" value="HTH_MetabolicPath_Reg"/>
</dbReference>
<protein>
    <submittedName>
        <fullName evidence="6">IclR family transcriptional regulator</fullName>
    </submittedName>
</protein>
<gene>
    <name evidence="6" type="ORF">AB1207_15360</name>
</gene>
<evidence type="ECO:0000313" key="6">
    <source>
        <dbReference type="EMBL" id="MEW9266129.1"/>
    </source>
</evidence>
<dbReference type="Gene3D" id="3.30.450.40">
    <property type="match status" value="1"/>
</dbReference>
<dbReference type="PROSITE" id="PS51078">
    <property type="entry name" value="ICLR_ED"/>
    <property type="match status" value="1"/>
</dbReference>
<feature type="domain" description="IclR-ED" evidence="5">
    <location>
        <begin position="71"/>
        <end position="249"/>
    </location>
</feature>
<evidence type="ECO:0000256" key="3">
    <source>
        <dbReference type="ARBA" id="ARBA00023163"/>
    </source>
</evidence>
<dbReference type="PANTHER" id="PTHR30136">
    <property type="entry name" value="HELIX-TURN-HELIX TRANSCRIPTIONAL REGULATOR, ICLR FAMILY"/>
    <property type="match status" value="1"/>
</dbReference>
<evidence type="ECO:0000313" key="7">
    <source>
        <dbReference type="Proteomes" id="UP001555826"/>
    </source>
</evidence>